<evidence type="ECO:0000256" key="1">
    <source>
        <dbReference type="ARBA" id="ARBA00022670"/>
    </source>
</evidence>
<dbReference type="InterPro" id="IPR043504">
    <property type="entry name" value="Peptidase_S1_PA_chymotrypsin"/>
</dbReference>
<accession>A0A2P1PN87</accession>
<reference evidence="6 7" key="1">
    <citation type="submission" date="2018-03" db="EMBL/GenBank/DDBJ databases">
        <title>Ahniella affigens gen. nov., sp. nov., a gammaproteobacterium isolated from sandy soil near a stream.</title>
        <authorList>
            <person name="Ko Y."/>
            <person name="Kim J.-H."/>
        </authorList>
    </citation>
    <scope>NUCLEOTIDE SEQUENCE [LARGE SCALE GENOMIC DNA]</scope>
    <source>
        <strain evidence="6 7">D13</strain>
    </source>
</reference>
<dbReference type="Proteomes" id="UP000241074">
    <property type="component" value="Chromosome"/>
</dbReference>
<dbReference type="CDD" id="cd00146">
    <property type="entry name" value="PKD"/>
    <property type="match status" value="1"/>
</dbReference>
<evidence type="ECO:0000313" key="7">
    <source>
        <dbReference type="Proteomes" id="UP000241074"/>
    </source>
</evidence>
<dbReference type="KEGG" id="xba:C7S18_03500"/>
<feature type="compositionally biased region" description="Polar residues" evidence="3">
    <location>
        <begin position="1"/>
        <end position="16"/>
    </location>
</feature>
<keyword evidence="1" id="KW-0645">Protease</keyword>
<dbReference type="InterPro" id="IPR035986">
    <property type="entry name" value="PKD_dom_sf"/>
</dbReference>
<dbReference type="Pfam" id="PF13365">
    <property type="entry name" value="Trypsin_2"/>
    <property type="match status" value="1"/>
</dbReference>
<evidence type="ECO:0000259" key="4">
    <source>
        <dbReference type="PROSITE" id="PS50093"/>
    </source>
</evidence>
<evidence type="ECO:0008006" key="8">
    <source>
        <dbReference type="Google" id="ProtNLM"/>
    </source>
</evidence>
<dbReference type="InterPro" id="IPR000601">
    <property type="entry name" value="PKD_dom"/>
</dbReference>
<dbReference type="SUPFAM" id="SSF49299">
    <property type="entry name" value="PKD domain"/>
    <property type="match status" value="1"/>
</dbReference>
<feature type="domain" description="PKD" evidence="4">
    <location>
        <begin position="487"/>
        <end position="574"/>
    </location>
</feature>
<dbReference type="PANTHER" id="PTHR36234:SF5">
    <property type="entry name" value="LYSYL ENDOPEPTIDASE"/>
    <property type="match status" value="1"/>
</dbReference>
<evidence type="ECO:0000259" key="5">
    <source>
        <dbReference type="PROSITE" id="PS51829"/>
    </source>
</evidence>
<dbReference type="InterPro" id="IPR013783">
    <property type="entry name" value="Ig-like_fold"/>
</dbReference>
<keyword evidence="7" id="KW-1185">Reference proteome</keyword>
<dbReference type="SMART" id="SM00089">
    <property type="entry name" value="PKD"/>
    <property type="match status" value="1"/>
</dbReference>
<keyword evidence="2" id="KW-0378">Hydrolase</keyword>
<evidence type="ECO:0000256" key="2">
    <source>
        <dbReference type="ARBA" id="ARBA00022801"/>
    </source>
</evidence>
<dbReference type="GO" id="GO:0004252">
    <property type="term" value="F:serine-type endopeptidase activity"/>
    <property type="evidence" value="ECO:0007669"/>
    <property type="project" value="InterPro"/>
</dbReference>
<dbReference type="OrthoDB" id="5619888at2"/>
<sequence length="685" mass="71673">MVAQSGSETISGTNTKGVAERIGSDNENRTWRSSLHMHYSSRRSVLTTALAIGLFSTSVLANPLAQSRNTLTEQEGLGDDIMLSAPDMAKIKTEDGKTVGGPYRYGVQVPVNLSSTNGQWRNLGKGRMRWTMTLVSPAATSLDFHFSQLSLPESATLRILGTGKGNARTIQSAETTGGEFWTPYVAGERATLQIDVDAAQQSAVIAELASATHGYRGLFDQDQAKSGSCNVDTICPAGDAWRDQIDSVGHYTFSSGGSSYVCTGSLIGNTSLNSTPYFLTANHCVSTQTVASTIVVYWNYQSSTCRTPGSSSSGTPLSRSIATHSQSGTTLTATNAASDFALLRLNSNVPAGANPYFSGWDATGAIPSSAVGIHHPAGHEKRIAVENNALTVSGYSGAAGTSHWRVNDWDQGTTEGGSSGSGLWDQNKRLVGQLHGGSAACGNNLSDYYGRLSVSWTGGGTNATRLSNWLSPSGATTLNGYRPGTSGNVAPTANFSVTTSGLTANFTDSSTDSDGSIASRSWNFGDGTTSTATNPSKTYSAAGTYSVSLTVTDNGGLTNTRTQSVTVSTTGGRQTYTNTTDYTISDNTTVNSPITVSGRTGNAPNNASVTVAIVHTYQGDLKVDLVAPDGTLYNIHNRTGGGTDNINKTVTLNVSSEVLNGTWNLRVNDNAGGDVGYINSWSVNF</sequence>
<dbReference type="PROSITE" id="PS50093">
    <property type="entry name" value="PKD"/>
    <property type="match status" value="1"/>
</dbReference>
<name>A0A2P1PN87_9GAMM</name>
<dbReference type="InterPro" id="IPR002884">
    <property type="entry name" value="P_dom"/>
</dbReference>
<dbReference type="GO" id="GO:0006508">
    <property type="term" value="P:proteolysis"/>
    <property type="evidence" value="ECO:0007669"/>
    <property type="project" value="UniProtKB-KW"/>
</dbReference>
<dbReference type="AlphaFoldDB" id="A0A2P1PN87"/>
<dbReference type="InterPro" id="IPR009003">
    <property type="entry name" value="Peptidase_S1_PA"/>
</dbReference>
<organism evidence="6 7">
    <name type="scientific">Ahniella affigens</name>
    <dbReference type="NCBI Taxonomy" id="2021234"/>
    <lineage>
        <taxon>Bacteria</taxon>
        <taxon>Pseudomonadati</taxon>
        <taxon>Pseudomonadota</taxon>
        <taxon>Gammaproteobacteria</taxon>
        <taxon>Lysobacterales</taxon>
        <taxon>Rhodanobacteraceae</taxon>
        <taxon>Ahniella</taxon>
    </lineage>
</organism>
<dbReference type="Gene3D" id="2.60.40.10">
    <property type="entry name" value="Immunoglobulins"/>
    <property type="match status" value="1"/>
</dbReference>
<dbReference type="FunFam" id="2.60.120.260:FF:000149">
    <property type="entry name" value="Leupeptin-inactivating enzyme 1"/>
    <property type="match status" value="1"/>
</dbReference>
<feature type="region of interest" description="Disordered" evidence="3">
    <location>
        <begin position="304"/>
        <end position="328"/>
    </location>
</feature>
<feature type="domain" description="P/Homo B" evidence="5">
    <location>
        <begin position="566"/>
        <end position="685"/>
    </location>
</feature>
<gene>
    <name evidence="6" type="ORF">C7S18_03500</name>
</gene>
<dbReference type="Pfam" id="PF18911">
    <property type="entry name" value="PKD_4"/>
    <property type="match status" value="1"/>
</dbReference>
<dbReference type="PROSITE" id="PS51829">
    <property type="entry name" value="P_HOMO_B"/>
    <property type="match status" value="1"/>
</dbReference>
<dbReference type="Gene3D" id="2.40.10.10">
    <property type="entry name" value="Trypsin-like serine proteases"/>
    <property type="match status" value="2"/>
</dbReference>
<proteinExistence type="predicted"/>
<dbReference type="SUPFAM" id="SSF49785">
    <property type="entry name" value="Galactose-binding domain-like"/>
    <property type="match status" value="1"/>
</dbReference>
<dbReference type="Gene3D" id="2.60.120.260">
    <property type="entry name" value="Galactose-binding domain-like"/>
    <property type="match status" value="1"/>
</dbReference>
<evidence type="ECO:0000313" key="6">
    <source>
        <dbReference type="EMBL" id="AVP96310.1"/>
    </source>
</evidence>
<reference evidence="6 7" key="2">
    <citation type="submission" date="2018-03" db="EMBL/GenBank/DDBJ databases">
        <authorList>
            <person name="Keele B.F."/>
        </authorList>
    </citation>
    <scope>NUCLEOTIDE SEQUENCE [LARGE SCALE GENOMIC DNA]</scope>
    <source>
        <strain evidence="6 7">D13</strain>
    </source>
</reference>
<protein>
    <recommendedName>
        <fullName evidence="8">PKD domain-containing protein</fullName>
    </recommendedName>
</protein>
<dbReference type="Pfam" id="PF01483">
    <property type="entry name" value="P_proprotein"/>
    <property type="match status" value="1"/>
</dbReference>
<dbReference type="EMBL" id="CP027860">
    <property type="protein sequence ID" value="AVP96310.1"/>
    <property type="molecule type" value="Genomic_DNA"/>
</dbReference>
<dbReference type="PANTHER" id="PTHR36234">
    <property type="entry name" value="LYSYL ENDOPEPTIDASE"/>
    <property type="match status" value="1"/>
</dbReference>
<dbReference type="InterPro" id="IPR008979">
    <property type="entry name" value="Galactose-bd-like_sf"/>
</dbReference>
<dbReference type="SUPFAM" id="SSF50494">
    <property type="entry name" value="Trypsin-like serine proteases"/>
    <property type="match status" value="1"/>
</dbReference>
<feature type="compositionally biased region" description="Low complexity" evidence="3">
    <location>
        <begin position="304"/>
        <end position="320"/>
    </location>
</feature>
<feature type="region of interest" description="Disordered" evidence="3">
    <location>
        <begin position="1"/>
        <end position="25"/>
    </location>
</feature>
<dbReference type="InterPro" id="IPR022409">
    <property type="entry name" value="PKD/Chitinase_dom"/>
</dbReference>
<evidence type="ECO:0000256" key="3">
    <source>
        <dbReference type="SAM" id="MobiDB-lite"/>
    </source>
</evidence>